<keyword evidence="4" id="KW-0597">Phosphoprotein</keyword>
<keyword evidence="10" id="KW-0832">Ubl conjugation</keyword>
<evidence type="ECO:0000256" key="2">
    <source>
        <dbReference type="ARBA" id="ARBA00006661"/>
    </source>
</evidence>
<keyword evidence="18" id="KW-0540">Nuclease</keyword>
<keyword evidence="11" id="KW-0233">DNA recombination</keyword>
<keyword evidence="9" id="KW-0862">Zinc</keyword>
<keyword evidence="13" id="KW-0539">Nucleus</keyword>
<dbReference type="GO" id="GO:0000712">
    <property type="term" value="P:resolution of meiotic recombination intermediates"/>
    <property type="evidence" value="ECO:0007669"/>
    <property type="project" value="TreeGrafter"/>
</dbReference>
<protein>
    <recommendedName>
        <fullName evidence="14">Structure-specific endonuclease subunit SLX4</fullName>
    </recommendedName>
    <alternativeName>
        <fullName evidence="16">BTB/POZ domain-containing protein 12</fullName>
    </alternativeName>
</protein>
<keyword evidence="19" id="KW-1185">Reference proteome</keyword>
<dbReference type="GO" id="GO:0004519">
    <property type="term" value="F:endonuclease activity"/>
    <property type="evidence" value="ECO:0007669"/>
    <property type="project" value="UniProtKB-KW"/>
</dbReference>
<evidence type="ECO:0000256" key="12">
    <source>
        <dbReference type="ARBA" id="ARBA00023204"/>
    </source>
</evidence>
<keyword evidence="6" id="KW-0677">Repeat</keyword>
<evidence type="ECO:0000256" key="5">
    <source>
        <dbReference type="ARBA" id="ARBA00022723"/>
    </source>
</evidence>
<proteinExistence type="inferred from homology"/>
<dbReference type="PANTHER" id="PTHR21541">
    <property type="entry name" value="BTB POZ DOMAIN CONTAINING 12"/>
    <property type="match status" value="1"/>
</dbReference>
<dbReference type="Proteomes" id="UP000053620">
    <property type="component" value="Unassembled WGS sequence"/>
</dbReference>
<dbReference type="Pfam" id="PF00651">
    <property type="entry name" value="BTB"/>
    <property type="match status" value="1"/>
</dbReference>
<evidence type="ECO:0000256" key="16">
    <source>
        <dbReference type="ARBA" id="ARBA00076095"/>
    </source>
</evidence>
<gene>
    <name evidence="18" type="ORF">N321_11579</name>
</gene>
<evidence type="ECO:0000256" key="8">
    <source>
        <dbReference type="ARBA" id="ARBA00022771"/>
    </source>
</evidence>
<evidence type="ECO:0000256" key="6">
    <source>
        <dbReference type="ARBA" id="ARBA00022737"/>
    </source>
</evidence>
<evidence type="ECO:0000256" key="3">
    <source>
        <dbReference type="ARBA" id="ARBA00022499"/>
    </source>
</evidence>
<dbReference type="PANTHER" id="PTHR21541:SF3">
    <property type="entry name" value="STRUCTURE-SPECIFIC ENDONUCLEASE SUBUNIT SLX4"/>
    <property type="match status" value="1"/>
</dbReference>
<dbReference type="EMBL" id="KL358773">
    <property type="protein sequence ID" value="KFZ63952.1"/>
    <property type="molecule type" value="Genomic_DNA"/>
</dbReference>
<evidence type="ECO:0000313" key="19">
    <source>
        <dbReference type="Proteomes" id="UP000053620"/>
    </source>
</evidence>
<accession>A0A094L399</accession>
<evidence type="ECO:0000256" key="14">
    <source>
        <dbReference type="ARBA" id="ARBA00029496"/>
    </source>
</evidence>
<keyword evidence="18" id="KW-0378">Hydrolase</keyword>
<keyword evidence="12" id="KW-0234">DNA repair</keyword>
<evidence type="ECO:0000256" key="4">
    <source>
        <dbReference type="ARBA" id="ARBA00022553"/>
    </source>
</evidence>
<dbReference type="AlphaFoldDB" id="A0A094L399"/>
<evidence type="ECO:0000256" key="9">
    <source>
        <dbReference type="ARBA" id="ARBA00022833"/>
    </source>
</evidence>
<dbReference type="SUPFAM" id="SSF54695">
    <property type="entry name" value="POZ domain"/>
    <property type="match status" value="1"/>
</dbReference>
<dbReference type="GO" id="GO:0090656">
    <property type="term" value="P:t-circle formation"/>
    <property type="evidence" value="ECO:0007669"/>
    <property type="project" value="UniProtKB-ARBA"/>
</dbReference>
<keyword evidence="3" id="KW-1017">Isopeptide bond</keyword>
<feature type="non-terminal residue" evidence="18">
    <location>
        <position position="231"/>
    </location>
</feature>
<dbReference type="CDD" id="cd18288">
    <property type="entry name" value="BTB_POZ_BTBD12_SLX4"/>
    <property type="match status" value="1"/>
</dbReference>
<sequence>GKELPSSDIPWSGFVPPSKEKSHLMSSCKRSSLRLLAEDFSAMVNNPHLSDVQFQVDSGEVLYAHMFVLYARCPQAVQVVHSQGFLAEEDGNAPTRRVLLSDVTGEAACAFLRYLYAADADIPAGVLPQVGALAARFGVRELMSECENNPGEGQVSSGVDSEDDLISVRDDKDCEDRAENFQDLLKSVWVGEDEEEGMLSSECQKEDDNGVGEEELEEIYEFAATQRKMIQ</sequence>
<keyword evidence="18" id="KW-0255">Endonuclease</keyword>
<name>A0A094L399_ANTCR</name>
<dbReference type="GO" id="GO:0033557">
    <property type="term" value="C:Slx1-Slx4 complex"/>
    <property type="evidence" value="ECO:0007669"/>
    <property type="project" value="TreeGrafter"/>
</dbReference>
<evidence type="ECO:0000256" key="1">
    <source>
        <dbReference type="ARBA" id="ARBA00004123"/>
    </source>
</evidence>
<feature type="non-terminal residue" evidence="18">
    <location>
        <position position="1"/>
    </location>
</feature>
<keyword evidence="8" id="KW-0863">Zinc-finger</keyword>
<dbReference type="GO" id="GO:0008270">
    <property type="term" value="F:zinc ion binding"/>
    <property type="evidence" value="ECO:0007669"/>
    <property type="project" value="UniProtKB-KW"/>
</dbReference>
<keyword evidence="5" id="KW-0479">Metal-binding</keyword>
<keyword evidence="7" id="KW-0227">DNA damage</keyword>
<evidence type="ECO:0000256" key="10">
    <source>
        <dbReference type="ARBA" id="ARBA00022843"/>
    </source>
</evidence>
<dbReference type="GO" id="GO:0032206">
    <property type="term" value="P:positive regulation of telomere maintenance"/>
    <property type="evidence" value="ECO:0007669"/>
    <property type="project" value="UniProtKB-ARBA"/>
</dbReference>
<dbReference type="InterPro" id="IPR011333">
    <property type="entry name" value="SKP1/BTB/POZ_sf"/>
</dbReference>
<organism evidence="18 19">
    <name type="scientific">Antrostomus carolinensis</name>
    <name type="common">Chuck-will's-widow</name>
    <name type="synonym">Caprimulgus carolinensis</name>
    <dbReference type="NCBI Taxonomy" id="279965"/>
    <lineage>
        <taxon>Eukaryota</taxon>
        <taxon>Metazoa</taxon>
        <taxon>Chordata</taxon>
        <taxon>Craniata</taxon>
        <taxon>Vertebrata</taxon>
        <taxon>Euteleostomi</taxon>
        <taxon>Archelosauria</taxon>
        <taxon>Archosauria</taxon>
        <taxon>Dinosauria</taxon>
        <taxon>Saurischia</taxon>
        <taxon>Theropoda</taxon>
        <taxon>Coelurosauria</taxon>
        <taxon>Aves</taxon>
        <taxon>Neognathae</taxon>
        <taxon>Neoaves</taxon>
        <taxon>Strisores</taxon>
        <taxon>Caprimulgiformes</taxon>
        <taxon>Caprimulgidae</taxon>
        <taxon>Antrostomus</taxon>
    </lineage>
</organism>
<evidence type="ECO:0000256" key="11">
    <source>
        <dbReference type="ARBA" id="ARBA00023172"/>
    </source>
</evidence>
<feature type="domain" description="BTB" evidence="17">
    <location>
        <begin position="50"/>
        <end position="124"/>
    </location>
</feature>
<dbReference type="InterPro" id="IPR000210">
    <property type="entry name" value="BTB/POZ_dom"/>
</dbReference>
<evidence type="ECO:0000256" key="13">
    <source>
        <dbReference type="ARBA" id="ARBA00023242"/>
    </source>
</evidence>
<dbReference type="PROSITE" id="PS50097">
    <property type="entry name" value="BTB"/>
    <property type="match status" value="1"/>
</dbReference>
<evidence type="ECO:0000259" key="17">
    <source>
        <dbReference type="PROSITE" id="PS50097"/>
    </source>
</evidence>
<reference evidence="18 19" key="1">
    <citation type="submission" date="2014-04" db="EMBL/GenBank/DDBJ databases">
        <title>Genome evolution of avian class.</title>
        <authorList>
            <person name="Zhang G."/>
            <person name="Li C."/>
        </authorList>
    </citation>
    <scope>NUCLEOTIDE SEQUENCE [LARGE SCALE GENOMIC DNA]</scope>
    <source>
        <strain evidence="18">BGI_N321</strain>
    </source>
</reference>
<comment type="subunit">
    <text evidence="15">Forms a heterodimer with SLX1A/GIYD1. Interacts with ERCC4/XPF; catalytic subunit of the ERCC4-ERCC1 endonuclease. Interacts with MUS81; catalytic subunit of the MUS81-EME1 endonuclease. Interacts with MSH2; component of the MSH2-MSH3 mismatch repair complex. Interacts with TERF2-TERF2IP. Interacts with PLK1 and SLX4IP.</text>
</comment>
<dbReference type="FunFam" id="3.30.710.10:FF:000116">
    <property type="entry name" value="SLX4 structure-specific endonuclease subunit"/>
    <property type="match status" value="1"/>
</dbReference>
<comment type="subcellular location">
    <subcellularLocation>
        <location evidence="1">Nucleus</location>
    </subcellularLocation>
</comment>
<evidence type="ECO:0000256" key="15">
    <source>
        <dbReference type="ARBA" id="ARBA00064578"/>
    </source>
</evidence>
<evidence type="ECO:0000313" key="18">
    <source>
        <dbReference type="EMBL" id="KFZ63952.1"/>
    </source>
</evidence>
<evidence type="ECO:0000256" key="7">
    <source>
        <dbReference type="ARBA" id="ARBA00022763"/>
    </source>
</evidence>
<dbReference type="GO" id="GO:0006281">
    <property type="term" value="P:DNA repair"/>
    <property type="evidence" value="ECO:0007669"/>
    <property type="project" value="UniProtKB-KW"/>
</dbReference>
<dbReference type="Gene3D" id="3.30.710.10">
    <property type="entry name" value="Potassium Channel Kv1.1, Chain A"/>
    <property type="match status" value="1"/>
</dbReference>
<comment type="similarity">
    <text evidence="2">Belongs to the SLX4 family.</text>
</comment>